<feature type="region of interest" description="Disordered" evidence="1">
    <location>
        <begin position="162"/>
        <end position="249"/>
    </location>
</feature>
<proteinExistence type="predicted"/>
<dbReference type="InterPro" id="IPR013860">
    <property type="entry name" value="AreA_GATA"/>
</dbReference>
<dbReference type="Proteomes" id="UP001497453">
    <property type="component" value="Chromosome 8"/>
</dbReference>
<evidence type="ECO:0000313" key="3">
    <source>
        <dbReference type="EMBL" id="CAL1714327.1"/>
    </source>
</evidence>
<reference evidence="4" key="1">
    <citation type="submission" date="2024-04" db="EMBL/GenBank/DDBJ databases">
        <authorList>
            <person name="Shaw F."/>
            <person name="Minotto A."/>
        </authorList>
    </citation>
    <scope>NUCLEOTIDE SEQUENCE [LARGE SCALE GENOMIC DNA]</scope>
</reference>
<dbReference type="InterPro" id="IPR052292">
    <property type="entry name" value="Glucose_repression_reg"/>
</dbReference>
<feature type="region of interest" description="Disordered" evidence="1">
    <location>
        <begin position="640"/>
        <end position="995"/>
    </location>
</feature>
<dbReference type="PANTHER" id="PTHR28051">
    <property type="entry name" value="PROTEIN MTL1-RELATED"/>
    <property type="match status" value="1"/>
</dbReference>
<keyword evidence="4" id="KW-1185">Reference proteome</keyword>
<feature type="compositionally biased region" description="Basic and acidic residues" evidence="1">
    <location>
        <begin position="763"/>
        <end position="772"/>
    </location>
</feature>
<dbReference type="EMBL" id="OZ037951">
    <property type="protein sequence ID" value="CAL1714327.1"/>
    <property type="molecule type" value="Genomic_DNA"/>
</dbReference>
<feature type="compositionally biased region" description="Low complexity" evidence="1">
    <location>
        <begin position="843"/>
        <end position="884"/>
    </location>
</feature>
<feature type="region of interest" description="Disordered" evidence="1">
    <location>
        <begin position="283"/>
        <end position="381"/>
    </location>
</feature>
<feature type="compositionally biased region" description="Acidic residues" evidence="1">
    <location>
        <begin position="166"/>
        <end position="176"/>
    </location>
</feature>
<evidence type="ECO:0000259" key="2">
    <source>
        <dbReference type="Pfam" id="PF08550"/>
    </source>
</evidence>
<feature type="compositionally biased region" description="Low complexity" evidence="1">
    <location>
        <begin position="651"/>
        <end position="662"/>
    </location>
</feature>
<gene>
    <name evidence="3" type="ORF">GFSPODELE1_LOCUS9721</name>
</gene>
<feature type="compositionally biased region" description="Acidic residues" evidence="1">
    <location>
        <begin position="609"/>
        <end position="618"/>
    </location>
</feature>
<feature type="compositionally biased region" description="Low complexity" evidence="1">
    <location>
        <begin position="334"/>
        <end position="344"/>
    </location>
</feature>
<feature type="compositionally biased region" description="Low complexity" evidence="1">
    <location>
        <begin position="220"/>
        <end position="243"/>
    </location>
</feature>
<feature type="compositionally biased region" description="Polar residues" evidence="1">
    <location>
        <begin position="663"/>
        <end position="680"/>
    </location>
</feature>
<name>A0ABP1E525_9APHY</name>
<feature type="compositionally biased region" description="Low complexity" evidence="1">
    <location>
        <begin position="695"/>
        <end position="710"/>
    </location>
</feature>
<feature type="compositionally biased region" description="Basic and acidic residues" evidence="1">
    <location>
        <begin position="788"/>
        <end position="804"/>
    </location>
</feature>
<feature type="compositionally biased region" description="Basic and acidic residues" evidence="1">
    <location>
        <begin position="508"/>
        <end position="517"/>
    </location>
</feature>
<feature type="compositionally biased region" description="Basic and acidic residues" evidence="1">
    <location>
        <begin position="980"/>
        <end position="995"/>
    </location>
</feature>
<feature type="compositionally biased region" description="Low complexity" evidence="1">
    <location>
        <begin position="572"/>
        <end position="582"/>
    </location>
</feature>
<feature type="domain" description="Nitrogen regulatory protein areA GATA-like" evidence="2">
    <location>
        <begin position="52"/>
        <end position="79"/>
    </location>
</feature>
<protein>
    <recommendedName>
        <fullName evidence="2">Nitrogen regulatory protein areA GATA-like domain-containing protein</fullName>
    </recommendedName>
</protein>
<feature type="compositionally biased region" description="Low complexity" evidence="1">
    <location>
        <begin position="960"/>
        <end position="977"/>
    </location>
</feature>
<evidence type="ECO:0000313" key="4">
    <source>
        <dbReference type="Proteomes" id="UP001497453"/>
    </source>
</evidence>
<evidence type="ECO:0000256" key="1">
    <source>
        <dbReference type="SAM" id="MobiDB-lite"/>
    </source>
</evidence>
<sequence length="1023" mass="110406">MPVPATLTSYLPTLLVKVSNTAVPDDSSFSTLPQGQVDYLSHEWREEDVWRSWRSMTRQKNAIANGMRLENASWRTWWKQRNKLKTINPETLNWLKDSDVTWLYGPLHVGTDWTDYKQQKVTPRKTSFDTISGTRPVVSGVTKPILKRRTISQLLSLPASPFFDHEESEEGSDEEGTLEHPKLLHTKSDTHISWRSRPHRKDSPPRIIAPELPHPLQENSSRSSTDSSNSVSSDQDLSGQSSGPGHKKKHISFNTFVEQCIAIEKPKPKRKSFVGGRASFFHDAAYDGGYDEDSEAGYDYESDEPSSFFIGDREEHPHSDSDDDDDDVLEMRTSSSRSRSSSSSRSRHSPLSGASGHPNPSQSAQRVRPPLVRQASSDRERVTIAPIAPTILKTTGVGNNLEDIVEGRVTPNPKELELVYLPPSNSIYSLPSTPNLGAASLSASEDVYHHRESYFSVGSSSSSNLRHNRSLSAGSLPLVQNNDLARQTSRTVLSSFFGHQSLVVDSPMHSDDLHSEQPDAYDYFGGPDLGEDYGERRSHLGRRRRNSADDKDDEDEGPASRIIRYSQGGASGVSIGRSSASSSRREDWSATMNTSSPRVPSVIVNEVTGAEEEREEESPLSASPMEASTSISGAMPIAIKPVPREDPDVTMGGPMSMGSGPSRTSPIRQGSDQGYLSPSDITILPSRGRSPQCISHSGSTTTGSYSYSSDSRSESRGRSSTRTSSYSDHERSASRGSRGNNSPLGSISPTGSAVAIGASHQTRGRDRDREARSGSTSSAGGGSSRSCPRVDEERGRDRSGRRLENSMSPPSAVGSPVRVASDVEYQPYSPELLGAQLDNPRHSIGSTRTSSPPSSISGSSTASSSTATIGPNKAASSSGSSTASEGDCSRTARPRLATVPSPIPEEEETKARHTSPPTAPTPVNSPVNTFHPVPAVLQSGPNSPNHSAKLPKASLVQPVTSPSEATATTSPPLSPSSIRSVERSRRDMRSPEREGIVGRAADLVSSARGFLGSIWHTASSTSG</sequence>
<dbReference type="Pfam" id="PF08550">
    <property type="entry name" value="GATA_AreA"/>
    <property type="match status" value="1"/>
</dbReference>
<feature type="compositionally biased region" description="Basic and acidic residues" evidence="1">
    <location>
        <begin position="311"/>
        <end position="320"/>
    </location>
</feature>
<accession>A0ABP1E525</accession>
<dbReference type="PANTHER" id="PTHR28051:SF1">
    <property type="entry name" value="PROTEIN MTL1-RELATED"/>
    <property type="match status" value="1"/>
</dbReference>
<feature type="compositionally biased region" description="Basic and acidic residues" evidence="1">
    <location>
        <begin position="177"/>
        <end position="192"/>
    </location>
</feature>
<feature type="region of interest" description="Disordered" evidence="1">
    <location>
        <begin position="507"/>
        <end position="628"/>
    </location>
</feature>
<organism evidence="3 4">
    <name type="scientific">Somion occarium</name>
    <dbReference type="NCBI Taxonomy" id="3059160"/>
    <lineage>
        <taxon>Eukaryota</taxon>
        <taxon>Fungi</taxon>
        <taxon>Dikarya</taxon>
        <taxon>Basidiomycota</taxon>
        <taxon>Agaricomycotina</taxon>
        <taxon>Agaricomycetes</taxon>
        <taxon>Polyporales</taxon>
        <taxon>Cerrenaceae</taxon>
        <taxon>Somion</taxon>
    </lineage>
</organism>
<feature type="compositionally biased region" description="Acidic residues" evidence="1">
    <location>
        <begin position="289"/>
        <end position="304"/>
    </location>
</feature>